<dbReference type="RefSeq" id="XP_013382317.1">
    <property type="nucleotide sequence ID" value="XM_013526863.1"/>
</dbReference>
<dbReference type="GO" id="GO:0003700">
    <property type="term" value="F:DNA-binding transcription factor activity"/>
    <property type="evidence" value="ECO:0007669"/>
    <property type="project" value="TreeGrafter"/>
</dbReference>
<proteinExistence type="predicted"/>
<sequence>MFQPPPHLCTNGSVPPPLPPRMILTGGFNHGDPYRQPYVWGAAPPSRPPWLHFEDAPHGGDLRFNSPTFRCDRLKTFMVDKKLFQCPHCKYVTDRKNNLKRHVATMHDICTKLLECCDQIFPNKASLRDHVVRCHRDGYECRLCGRNFCRKALLKRHITVHSGKKDFVCSFCGYATSHRSNLERHKKRHTQANQGGGGEDAESKHSDNIDILNDDSMDEDDDIREEIRSAGPMHRTTLKPTGREAASLFRPFETNDNEQRENRDYDTDSNPSSPEICETRAGPNSLLYRHKKYRYMAVLKDKVSDTECDIMPSTIQHADGAREEEEEKNSEPSPALLQAERAGAHEKAPVVFKEKEQLGPIPSSVAPQRNDDIITVSKNTENKTVDIEKPSSPDRRKVKSSPVKEKESGFQINNLLKDDKSFTTTFHHYIDQHFNHKDHTTRKTMEPSFSLLDNDLNSEQRLHMARERNLYGGLTMDYQNRHFGDLIGRTSAHLHKFRYNDTANPSLFHASRDGYPSSLYDAGSYGHHSQGLVITAFRCDLCSKIFRDQLELREHYEQHHLVGRGPFQKPVRLLATVQICD</sequence>
<feature type="domain" description="C2H2-type" evidence="10">
    <location>
        <begin position="167"/>
        <end position="194"/>
    </location>
</feature>
<reference evidence="12 13" key="1">
    <citation type="submission" date="2025-04" db="UniProtKB">
        <authorList>
            <consortium name="RefSeq"/>
        </authorList>
    </citation>
    <scope>IDENTIFICATION</scope>
    <source>
        <tissue evidence="12 13">Gonads</tissue>
    </source>
</reference>
<dbReference type="InterPro" id="IPR050589">
    <property type="entry name" value="Ikaros_C2H2-ZF"/>
</dbReference>
<dbReference type="InterPro" id="IPR036236">
    <property type="entry name" value="Znf_C2H2_sf"/>
</dbReference>
<keyword evidence="11" id="KW-1185">Reference proteome</keyword>
<keyword evidence="5" id="KW-0862">Zinc</keyword>
<gene>
    <name evidence="12 13 14 15 16 17" type="primary">LOC106153078</name>
</gene>
<dbReference type="PROSITE" id="PS00028">
    <property type="entry name" value="ZINC_FINGER_C2H2_1"/>
    <property type="match status" value="1"/>
</dbReference>
<evidence type="ECO:0000256" key="3">
    <source>
        <dbReference type="ARBA" id="ARBA00022737"/>
    </source>
</evidence>
<feature type="compositionally biased region" description="Acidic residues" evidence="9">
    <location>
        <begin position="212"/>
        <end position="224"/>
    </location>
</feature>
<dbReference type="InterPro" id="IPR013087">
    <property type="entry name" value="Znf_C2H2_type"/>
</dbReference>
<dbReference type="Proteomes" id="UP000085678">
    <property type="component" value="Unplaced"/>
</dbReference>
<evidence type="ECO:0000256" key="8">
    <source>
        <dbReference type="PROSITE-ProRule" id="PRU00042"/>
    </source>
</evidence>
<comment type="subcellular location">
    <subcellularLocation>
        <location evidence="1">Nucleus</location>
    </subcellularLocation>
</comment>
<dbReference type="SMART" id="SM00355">
    <property type="entry name" value="ZnF_C2H2"/>
    <property type="match status" value="5"/>
</dbReference>
<dbReference type="Pfam" id="PF00096">
    <property type="entry name" value="zf-C2H2"/>
    <property type="match status" value="2"/>
</dbReference>
<evidence type="ECO:0000259" key="10">
    <source>
        <dbReference type="PROSITE" id="PS50157"/>
    </source>
</evidence>
<dbReference type="AlphaFoldDB" id="A0A1S3H871"/>
<keyword evidence="2" id="KW-0479">Metal-binding</keyword>
<evidence type="ECO:0000313" key="13">
    <source>
        <dbReference type="RefSeq" id="XP_013382314.1"/>
    </source>
</evidence>
<evidence type="ECO:0000256" key="5">
    <source>
        <dbReference type="ARBA" id="ARBA00022833"/>
    </source>
</evidence>
<keyword evidence="4 8" id="KW-0863">Zinc-finger</keyword>
<evidence type="ECO:0000256" key="6">
    <source>
        <dbReference type="ARBA" id="ARBA00023125"/>
    </source>
</evidence>
<keyword evidence="7" id="KW-0539">Nucleus</keyword>
<evidence type="ECO:0000256" key="2">
    <source>
        <dbReference type="ARBA" id="ARBA00022723"/>
    </source>
</evidence>
<feature type="compositionally biased region" description="Basic and acidic residues" evidence="9">
    <location>
        <begin position="257"/>
        <end position="266"/>
    </location>
</feature>
<dbReference type="RefSeq" id="XP_013382316.1">
    <property type="nucleotide sequence ID" value="XM_013526862.1"/>
</dbReference>
<dbReference type="GO" id="GO:0005634">
    <property type="term" value="C:nucleus"/>
    <property type="evidence" value="ECO:0007669"/>
    <property type="project" value="UniProtKB-SubCell"/>
</dbReference>
<protein>
    <submittedName>
        <fullName evidence="12 13">Zinc finger protein 335</fullName>
    </submittedName>
</protein>
<dbReference type="GeneID" id="106153078"/>
<feature type="compositionally biased region" description="Basic and acidic residues" evidence="9">
    <location>
        <begin position="380"/>
        <end position="395"/>
    </location>
</feature>
<evidence type="ECO:0000256" key="4">
    <source>
        <dbReference type="ARBA" id="ARBA00022771"/>
    </source>
</evidence>
<feature type="domain" description="C2H2-type" evidence="10">
    <location>
        <begin position="139"/>
        <end position="166"/>
    </location>
</feature>
<dbReference type="KEGG" id="lak:106153078"/>
<dbReference type="GO" id="GO:0006357">
    <property type="term" value="P:regulation of transcription by RNA polymerase II"/>
    <property type="evidence" value="ECO:0007669"/>
    <property type="project" value="TreeGrafter"/>
</dbReference>
<dbReference type="GO" id="GO:0008270">
    <property type="term" value="F:zinc ion binding"/>
    <property type="evidence" value="ECO:0007669"/>
    <property type="project" value="UniProtKB-KW"/>
</dbReference>
<evidence type="ECO:0000313" key="12">
    <source>
        <dbReference type="RefSeq" id="XP_013382312.1"/>
    </source>
</evidence>
<keyword evidence="6" id="KW-0238">DNA-binding</keyword>
<evidence type="ECO:0000256" key="9">
    <source>
        <dbReference type="SAM" id="MobiDB-lite"/>
    </source>
</evidence>
<dbReference type="SUPFAM" id="SSF57667">
    <property type="entry name" value="beta-beta-alpha zinc fingers"/>
    <property type="match status" value="1"/>
</dbReference>
<accession>A0A1S3H871</accession>
<dbReference type="PANTHER" id="PTHR24404:SF114">
    <property type="entry name" value="KLUMPFUSS, ISOFORM B-RELATED"/>
    <property type="match status" value="1"/>
</dbReference>
<dbReference type="FunFam" id="3.30.160.60:FF:000123">
    <property type="entry name" value="transcriptional repressor CTCF isoform X1"/>
    <property type="match status" value="1"/>
</dbReference>
<feature type="region of interest" description="Disordered" evidence="9">
    <location>
        <begin position="374"/>
        <end position="407"/>
    </location>
</feature>
<dbReference type="Gene3D" id="3.30.160.60">
    <property type="entry name" value="Classic Zinc Finger"/>
    <property type="match status" value="3"/>
</dbReference>
<keyword evidence="3" id="KW-0677">Repeat</keyword>
<dbReference type="Pfam" id="PF13909">
    <property type="entry name" value="zf-H2C2_5"/>
    <property type="match status" value="1"/>
</dbReference>
<organism evidence="11 14">
    <name type="scientific">Lingula anatina</name>
    <name type="common">Brachiopod</name>
    <name type="synonym">Lingula unguis</name>
    <dbReference type="NCBI Taxonomy" id="7574"/>
    <lineage>
        <taxon>Eukaryota</taxon>
        <taxon>Metazoa</taxon>
        <taxon>Spiralia</taxon>
        <taxon>Lophotrochozoa</taxon>
        <taxon>Brachiopoda</taxon>
        <taxon>Linguliformea</taxon>
        <taxon>Lingulata</taxon>
        <taxon>Lingulida</taxon>
        <taxon>Linguloidea</taxon>
        <taxon>Lingulidae</taxon>
        <taxon>Lingula</taxon>
    </lineage>
</organism>
<evidence type="ECO:0000256" key="7">
    <source>
        <dbReference type="ARBA" id="ARBA00023242"/>
    </source>
</evidence>
<evidence type="ECO:0000313" key="15">
    <source>
        <dbReference type="RefSeq" id="XP_013382316.1"/>
    </source>
</evidence>
<evidence type="ECO:0000313" key="17">
    <source>
        <dbReference type="RefSeq" id="XP_013382318.1"/>
    </source>
</evidence>
<dbReference type="PANTHER" id="PTHR24404">
    <property type="entry name" value="ZINC FINGER PROTEIN"/>
    <property type="match status" value="1"/>
</dbReference>
<dbReference type="GO" id="GO:0000978">
    <property type="term" value="F:RNA polymerase II cis-regulatory region sequence-specific DNA binding"/>
    <property type="evidence" value="ECO:0007669"/>
    <property type="project" value="TreeGrafter"/>
</dbReference>
<dbReference type="RefSeq" id="XP_013382314.1">
    <property type="nucleotide sequence ID" value="XM_013526860.1"/>
</dbReference>
<dbReference type="PROSITE" id="PS50157">
    <property type="entry name" value="ZINC_FINGER_C2H2_2"/>
    <property type="match status" value="3"/>
</dbReference>
<feature type="domain" description="C2H2-type" evidence="10">
    <location>
        <begin position="537"/>
        <end position="559"/>
    </location>
</feature>
<dbReference type="RefSeq" id="XP_013382312.1">
    <property type="nucleotide sequence ID" value="XM_013526858.1"/>
</dbReference>
<evidence type="ECO:0000313" key="14">
    <source>
        <dbReference type="RefSeq" id="XP_013382315.1"/>
    </source>
</evidence>
<feature type="region of interest" description="Disordered" evidence="9">
    <location>
        <begin position="182"/>
        <end position="280"/>
    </location>
</feature>
<evidence type="ECO:0000313" key="11">
    <source>
        <dbReference type="Proteomes" id="UP000085678"/>
    </source>
</evidence>
<name>A0A1S3H871_LINAN</name>
<evidence type="ECO:0000313" key="16">
    <source>
        <dbReference type="RefSeq" id="XP_013382317.1"/>
    </source>
</evidence>
<dbReference type="RefSeq" id="XP_013382318.1">
    <property type="nucleotide sequence ID" value="XM_013526864.1"/>
</dbReference>
<evidence type="ECO:0000256" key="1">
    <source>
        <dbReference type="ARBA" id="ARBA00004123"/>
    </source>
</evidence>
<dbReference type="RefSeq" id="XP_013382315.1">
    <property type="nucleotide sequence ID" value="XM_013526861.1"/>
</dbReference>
<dbReference type="OrthoDB" id="6077919at2759"/>